<keyword evidence="3" id="KW-0808">Transferase</keyword>
<gene>
    <name evidence="3" type="ORF">MIPYR_40263</name>
</gene>
<evidence type="ECO:0000259" key="2">
    <source>
        <dbReference type="Pfam" id="PF07179"/>
    </source>
</evidence>
<sequence length="332" mass="34762">MALFSRRPKPDETPAPEPAAAPDAPDAEASPTLVLPEEIIPEVGISFSTFGQAASARAVLRPAAEAPPRSETVPGMPDNVVLRAALDALPEKPENLDVMDVMRQTLQGHLYLRVRGDARMLVAEGKPLSPAVSTIEDKRFLLAYTGGDPLQAAVRADGDSGTSALGQPVGVVLANALAGDYSGIILDHATPTGRIALPIELIRKAVEEGDPELTVKNLLCRPRDQKTAVDIAGALARVKLWVAAGPADENGRFGLAEARTAEGARTLEVFSHPLEVIAMRRGDRPLPLTGAQLRAALASDSAISGVVVDPAGPWIRLDREPLLAGLAAGAPD</sequence>
<keyword evidence="3" id="KW-0418">Kinase</keyword>
<feature type="region of interest" description="Disordered" evidence="1">
    <location>
        <begin position="1"/>
        <end position="30"/>
    </location>
</feature>
<evidence type="ECO:0000256" key="1">
    <source>
        <dbReference type="SAM" id="MobiDB-lite"/>
    </source>
</evidence>
<dbReference type="InterPro" id="IPR009839">
    <property type="entry name" value="SseB_N"/>
</dbReference>
<dbReference type="AlphaFoldDB" id="A0A1Y5P4K4"/>
<reference evidence="3" key="1">
    <citation type="submission" date="2016-03" db="EMBL/GenBank/DDBJ databases">
        <authorList>
            <person name="Ploux O."/>
        </authorList>
    </citation>
    <scope>NUCLEOTIDE SEQUENCE</scope>
    <source>
        <strain evidence="3">UC1</strain>
    </source>
</reference>
<accession>A0A1Y5P4K4</accession>
<protein>
    <submittedName>
        <fullName evidence="3">Signal transduction histidine kinase</fullName>
    </submittedName>
</protein>
<proteinExistence type="predicted"/>
<dbReference type="EMBL" id="FLQR01000008">
    <property type="protein sequence ID" value="SBS73603.1"/>
    <property type="molecule type" value="Genomic_DNA"/>
</dbReference>
<name>A0A1Y5P4K4_9MICO</name>
<feature type="compositionally biased region" description="Low complexity" evidence="1">
    <location>
        <begin position="20"/>
        <end position="29"/>
    </location>
</feature>
<dbReference type="GO" id="GO:0016301">
    <property type="term" value="F:kinase activity"/>
    <property type="evidence" value="ECO:0007669"/>
    <property type="project" value="UniProtKB-KW"/>
</dbReference>
<evidence type="ECO:0000313" key="3">
    <source>
        <dbReference type="EMBL" id="SBS73603.1"/>
    </source>
</evidence>
<dbReference type="Pfam" id="PF07179">
    <property type="entry name" value="SseB"/>
    <property type="match status" value="1"/>
</dbReference>
<organism evidence="3">
    <name type="scientific">uncultured Microbacterium sp</name>
    <dbReference type="NCBI Taxonomy" id="191216"/>
    <lineage>
        <taxon>Bacteria</taxon>
        <taxon>Bacillati</taxon>
        <taxon>Actinomycetota</taxon>
        <taxon>Actinomycetes</taxon>
        <taxon>Micrococcales</taxon>
        <taxon>Microbacteriaceae</taxon>
        <taxon>Microbacterium</taxon>
        <taxon>environmental samples</taxon>
    </lineage>
</organism>
<feature type="domain" description="SseB protein N-terminal" evidence="2">
    <location>
        <begin position="223"/>
        <end position="314"/>
    </location>
</feature>
<dbReference type="RefSeq" id="WP_295576685.1">
    <property type="nucleotide sequence ID" value="NZ_FLQR01000008.1"/>
</dbReference>